<protein>
    <submittedName>
        <fullName evidence="1">Uncharacterized protein</fullName>
    </submittedName>
</protein>
<name>R4YSP7_OLEAN</name>
<sequence length="341" mass="38746">MNIDKVRTRPFLLLMISDAVDSGLITPADMSKIESLLVDMSLKIAKSFFSPVISHDLKKSCAIVLGVTTLGLLKLSKGDTLKAQKILLEDTVLTCFRKGWEDVNALFKAHGPDANRAILLTNYQYNDNEHKDIVSIHAALMSLQQDVKLMQQIADKFKNPLSGLAIDLLELDEATIKADVQLSIFETMMKRHDLGHKQYDEIKALLSSYRDKADIFNDEFSEATETIQKKYGVAISQRIEDWLPSIKENFHETFELLAFENSGPEIYISFFELVLRGNINPTHFVHAYESLLEPERMLYPDLKMQIEAEADFKDLPDEEEADLPFDTDLISDFGDNTTIDY</sequence>
<dbReference type="Proteomes" id="UP000032749">
    <property type="component" value="Chromosome"/>
</dbReference>
<organism evidence="1 2">
    <name type="scientific">Oleispira antarctica RB-8</name>
    <dbReference type="NCBI Taxonomy" id="698738"/>
    <lineage>
        <taxon>Bacteria</taxon>
        <taxon>Pseudomonadati</taxon>
        <taxon>Pseudomonadota</taxon>
        <taxon>Gammaproteobacteria</taxon>
        <taxon>Oceanospirillales</taxon>
        <taxon>Oceanospirillaceae</taxon>
        <taxon>Oleispira</taxon>
    </lineage>
</organism>
<dbReference type="EMBL" id="FO203512">
    <property type="protein sequence ID" value="CCK76358.1"/>
    <property type="molecule type" value="Genomic_DNA"/>
</dbReference>
<dbReference type="OrthoDB" id="5756936at2"/>
<reference evidence="1 2" key="1">
    <citation type="journal article" date="2013" name="Nat. Commun.">
        <title>Genome sequence and functional genomic analysis of the oil-degrading bacterium Oleispira antarctica.</title>
        <authorList>
            <person name="Kube M."/>
            <person name="Chernikova T.N."/>
            <person name="Al-Ramahi Y."/>
            <person name="Beloqui A."/>
            <person name="Lopez-Cortez N."/>
            <person name="Guazzaroni M.E."/>
            <person name="Heipieper H.J."/>
            <person name="Klages S."/>
            <person name="Kotsyurbenko O.R."/>
            <person name="Langer I."/>
            <person name="Nechitaylo T.Y."/>
            <person name="Lunsdorf H."/>
            <person name="Fernandez M."/>
            <person name="Juarez S."/>
            <person name="Ciordia S."/>
            <person name="Singer A."/>
            <person name="Kagan O."/>
            <person name="Egorova O."/>
            <person name="Petit P.A."/>
            <person name="Stogios P."/>
            <person name="Kim Y."/>
            <person name="Tchigvintsev A."/>
            <person name="Flick R."/>
            <person name="Denaro R."/>
            <person name="Genovese M."/>
            <person name="Albar J.P."/>
            <person name="Reva O.N."/>
            <person name="Martinez-Gomariz M."/>
            <person name="Tran H."/>
            <person name="Ferrer M."/>
            <person name="Savchenko A."/>
            <person name="Yakunin A.F."/>
            <person name="Yakimov M.M."/>
            <person name="Golyshina O.V."/>
            <person name="Reinhardt R."/>
            <person name="Golyshin P.N."/>
        </authorList>
    </citation>
    <scope>NUCLEOTIDE SEQUENCE [LARGE SCALE GENOMIC DNA]</scope>
</reference>
<evidence type="ECO:0000313" key="1">
    <source>
        <dbReference type="EMBL" id="CCK76358.1"/>
    </source>
</evidence>
<gene>
    <name evidence="1" type="ORF">OLEAN_C21820</name>
</gene>
<keyword evidence="2" id="KW-1185">Reference proteome</keyword>
<dbReference type="KEGG" id="oai:OLEAN_C21820"/>
<accession>R4YSP7</accession>
<dbReference type="HOGENOM" id="CLU_813384_0_0_6"/>
<dbReference type="AlphaFoldDB" id="R4YSP7"/>
<dbReference type="STRING" id="698738.OLEAN_C21820"/>
<proteinExistence type="predicted"/>
<evidence type="ECO:0000313" key="2">
    <source>
        <dbReference type="Proteomes" id="UP000032749"/>
    </source>
</evidence>